<name>A0A0S4JH78_BODSA</name>
<dbReference type="Proteomes" id="UP000051952">
    <property type="component" value="Unassembled WGS sequence"/>
</dbReference>
<feature type="region of interest" description="Disordered" evidence="1">
    <location>
        <begin position="35"/>
        <end position="109"/>
    </location>
</feature>
<protein>
    <submittedName>
        <fullName evidence="2">Uncharacterized protein</fullName>
    </submittedName>
</protein>
<dbReference type="AlphaFoldDB" id="A0A0S4JH78"/>
<sequence>MYHPSIAIDSATDIGNNCTDLSYNMEDWEREYEEDRRRMAAGGNVDGRRRRDDDDDNPFAEKASPQRGSTAYEPPSIPGAAAPTSYGTGAPTSYGTGAPAAYDAPASKNDENAKIEALYAQYRDDEPARGSSASEPVSSNIDPKAGDPQVGLMYVAMPNTYAPKFACKMGKL</sequence>
<dbReference type="VEuPathDB" id="TriTrypDB:BSAL_21075"/>
<proteinExistence type="predicted"/>
<dbReference type="EMBL" id="CYKH01001740">
    <property type="protein sequence ID" value="CUG89441.1"/>
    <property type="molecule type" value="Genomic_DNA"/>
</dbReference>
<evidence type="ECO:0000313" key="2">
    <source>
        <dbReference type="EMBL" id="CUG89441.1"/>
    </source>
</evidence>
<keyword evidence="3" id="KW-1185">Reference proteome</keyword>
<reference evidence="3" key="1">
    <citation type="submission" date="2015-09" db="EMBL/GenBank/DDBJ databases">
        <authorList>
            <consortium name="Pathogen Informatics"/>
        </authorList>
    </citation>
    <scope>NUCLEOTIDE SEQUENCE [LARGE SCALE GENOMIC DNA]</scope>
    <source>
        <strain evidence="3">Lake Konstanz</strain>
    </source>
</reference>
<feature type="compositionally biased region" description="Polar residues" evidence="1">
    <location>
        <begin position="131"/>
        <end position="141"/>
    </location>
</feature>
<evidence type="ECO:0000313" key="3">
    <source>
        <dbReference type="Proteomes" id="UP000051952"/>
    </source>
</evidence>
<organism evidence="2 3">
    <name type="scientific">Bodo saltans</name>
    <name type="common">Flagellated protozoan</name>
    <dbReference type="NCBI Taxonomy" id="75058"/>
    <lineage>
        <taxon>Eukaryota</taxon>
        <taxon>Discoba</taxon>
        <taxon>Euglenozoa</taxon>
        <taxon>Kinetoplastea</taxon>
        <taxon>Metakinetoplastina</taxon>
        <taxon>Eubodonida</taxon>
        <taxon>Bodonidae</taxon>
        <taxon>Bodo</taxon>
    </lineage>
</organism>
<accession>A0A0S4JH78</accession>
<feature type="region of interest" description="Disordered" evidence="1">
    <location>
        <begin position="121"/>
        <end position="145"/>
    </location>
</feature>
<gene>
    <name evidence="2" type="ORF">BSAL_21075</name>
</gene>
<feature type="compositionally biased region" description="Polar residues" evidence="1">
    <location>
        <begin position="85"/>
        <end position="95"/>
    </location>
</feature>
<evidence type="ECO:0000256" key="1">
    <source>
        <dbReference type="SAM" id="MobiDB-lite"/>
    </source>
</evidence>